<feature type="non-terminal residue" evidence="2">
    <location>
        <position position="172"/>
    </location>
</feature>
<comment type="caution">
    <text evidence="2">The sequence shown here is derived from an EMBL/GenBank/DDBJ whole genome shotgun (WGS) entry which is preliminary data.</text>
</comment>
<evidence type="ECO:0000256" key="1">
    <source>
        <dbReference type="SAM" id="MobiDB-lite"/>
    </source>
</evidence>
<dbReference type="Proteomes" id="UP000319771">
    <property type="component" value="Unassembled WGS sequence"/>
</dbReference>
<organism evidence="2 3">
    <name type="scientific">Eiseniibacteriota bacterium</name>
    <dbReference type="NCBI Taxonomy" id="2212470"/>
    <lineage>
        <taxon>Bacteria</taxon>
        <taxon>Candidatus Eiseniibacteriota</taxon>
    </lineage>
</organism>
<dbReference type="EMBL" id="VBPB01000382">
    <property type="protein sequence ID" value="TMQ68583.1"/>
    <property type="molecule type" value="Genomic_DNA"/>
</dbReference>
<proteinExistence type="predicted"/>
<protein>
    <submittedName>
        <fullName evidence="2">Uncharacterized protein</fullName>
    </submittedName>
</protein>
<dbReference type="AlphaFoldDB" id="A0A538TYA7"/>
<evidence type="ECO:0000313" key="3">
    <source>
        <dbReference type="Proteomes" id="UP000319771"/>
    </source>
</evidence>
<gene>
    <name evidence="2" type="ORF">E6K81_16510</name>
</gene>
<sequence length="172" mass="18441">MVEPLAGEAAFAEQVLIGVGDRGRVGIDPGVPGIDAREQRAGRTRHRDAHPGLEDRIALDDPPERGVEARAIERVLDHADQLTRRIARQAGIAVEREAVADARQDGRIAPPYGEARVGGAPQQPVELLDLAAFALPTHPHPLAAIPTAGAVEQVEAVRGPGRVTRVERIDRR</sequence>
<reference evidence="2 3" key="1">
    <citation type="journal article" date="2019" name="Nat. Microbiol.">
        <title>Mediterranean grassland soil C-N compound turnover is dependent on rainfall and depth, and is mediated by genomically divergent microorganisms.</title>
        <authorList>
            <person name="Diamond S."/>
            <person name="Andeer P.F."/>
            <person name="Li Z."/>
            <person name="Crits-Christoph A."/>
            <person name="Burstein D."/>
            <person name="Anantharaman K."/>
            <person name="Lane K.R."/>
            <person name="Thomas B.C."/>
            <person name="Pan C."/>
            <person name="Northen T.R."/>
            <person name="Banfield J.F."/>
        </authorList>
    </citation>
    <scope>NUCLEOTIDE SEQUENCE [LARGE SCALE GENOMIC DNA]</scope>
    <source>
        <strain evidence="2">WS_11</strain>
    </source>
</reference>
<feature type="compositionally biased region" description="Basic and acidic residues" evidence="1">
    <location>
        <begin position="49"/>
        <end position="60"/>
    </location>
</feature>
<feature type="region of interest" description="Disordered" evidence="1">
    <location>
        <begin position="28"/>
        <end position="60"/>
    </location>
</feature>
<evidence type="ECO:0000313" key="2">
    <source>
        <dbReference type="EMBL" id="TMQ68583.1"/>
    </source>
</evidence>
<name>A0A538TYA7_UNCEI</name>
<accession>A0A538TYA7</accession>